<keyword evidence="3" id="KW-1185">Reference proteome</keyword>
<dbReference type="Proteomes" id="UP000003730">
    <property type="component" value="Unassembled WGS sequence"/>
</dbReference>
<keyword evidence="1" id="KW-0732">Signal</keyword>
<feature type="chain" id="PRO_5003429451" evidence="1">
    <location>
        <begin position="22"/>
        <end position="139"/>
    </location>
</feature>
<dbReference type="RefSeq" id="WP_008635363.1">
    <property type="nucleotide sequence ID" value="NZ_AFXZ01000009.1"/>
</dbReference>
<dbReference type="EMBL" id="AFXZ01000009">
    <property type="protein sequence ID" value="EGV44259.1"/>
    <property type="molecule type" value="Genomic_DNA"/>
</dbReference>
<feature type="signal peptide" evidence="1">
    <location>
        <begin position="1"/>
        <end position="21"/>
    </location>
</feature>
<evidence type="ECO:0000256" key="1">
    <source>
        <dbReference type="SAM" id="SignalP"/>
    </source>
</evidence>
<organism evidence="2 3">
    <name type="scientific">Bizionia argentinensis JUB59</name>
    <dbReference type="NCBI Taxonomy" id="1046627"/>
    <lineage>
        <taxon>Bacteria</taxon>
        <taxon>Pseudomonadati</taxon>
        <taxon>Bacteroidota</taxon>
        <taxon>Flavobacteriia</taxon>
        <taxon>Flavobacteriales</taxon>
        <taxon>Flavobacteriaceae</taxon>
        <taxon>Bizionia</taxon>
    </lineage>
</organism>
<evidence type="ECO:0000313" key="2">
    <source>
        <dbReference type="EMBL" id="EGV44259.1"/>
    </source>
</evidence>
<dbReference type="AlphaFoldDB" id="G2EBA6"/>
<gene>
    <name evidence="2" type="ORF">BZARG_789</name>
</gene>
<evidence type="ECO:0000313" key="3">
    <source>
        <dbReference type="Proteomes" id="UP000003730"/>
    </source>
</evidence>
<proteinExistence type="predicted"/>
<protein>
    <submittedName>
        <fullName evidence="2">Uncharacterized protein</fullName>
    </submittedName>
</protein>
<dbReference type="STRING" id="1046627.BZARG_789"/>
<name>G2EBA6_9FLAO</name>
<comment type="caution">
    <text evidence="2">The sequence shown here is derived from an EMBL/GenBank/DDBJ whole genome shotgun (WGS) entry which is preliminary data.</text>
</comment>
<reference evidence="2 3" key="1">
    <citation type="journal article" date="2008" name="Int. J. Syst. Evol. Microbiol.">
        <title>Bizionia argentinensis sp. nov., isolated from surface marine water in Antarctica.</title>
        <authorList>
            <person name="Bercovich A."/>
            <person name="Vazquez S.C."/>
            <person name="Yankilevich P."/>
            <person name="Coria S.H."/>
            <person name="Foti M."/>
            <person name="Hernandez E."/>
            <person name="Vidal A."/>
            <person name="Ruberto L."/>
            <person name="Melo C."/>
            <person name="Marenssi S."/>
            <person name="Criscuolo M."/>
            <person name="Memoli M."/>
            <person name="Arguelles M."/>
            <person name="Mac Cormack W.P."/>
        </authorList>
    </citation>
    <scope>NUCLEOTIDE SEQUENCE [LARGE SCALE GENOMIC DNA]</scope>
    <source>
        <strain evidence="2 3">JUB59</strain>
    </source>
</reference>
<accession>G2EBA6</accession>
<dbReference type="OrthoDB" id="9802028at2"/>
<sequence length="139" mass="15495">MKAKAGLFALLIGMISLVGFGHTTDLGQNSNSVDCEFFETQTVASCVDFQMNEVAAITNENPLVYHYGFTVISTGFKTNLNGIENLKSSDLSLAIKPPEIHFYHNRNLSYIKYPNPEAMNEPKCHFCRNARDALRTLNS</sequence>